<gene>
    <name evidence="1" type="ORF">UFOVP428_35</name>
</gene>
<sequence length="74" mass="8449">MEHENKKIEQVNTYQVVYSDGVRVLDYIYASNLSDAKKIAAENAKTKNYGTAYYKVARCYNGGVRGSSNETHWH</sequence>
<dbReference type="EMBL" id="LR796397">
    <property type="protein sequence ID" value="CAB4141938.1"/>
    <property type="molecule type" value="Genomic_DNA"/>
</dbReference>
<proteinExistence type="predicted"/>
<protein>
    <submittedName>
        <fullName evidence="1">Uncharacterized protein</fullName>
    </submittedName>
</protein>
<name>A0A6J5M5C5_9CAUD</name>
<evidence type="ECO:0000313" key="1">
    <source>
        <dbReference type="EMBL" id="CAB4141938.1"/>
    </source>
</evidence>
<organism evidence="1">
    <name type="scientific">uncultured Caudovirales phage</name>
    <dbReference type="NCBI Taxonomy" id="2100421"/>
    <lineage>
        <taxon>Viruses</taxon>
        <taxon>Duplodnaviria</taxon>
        <taxon>Heunggongvirae</taxon>
        <taxon>Uroviricota</taxon>
        <taxon>Caudoviricetes</taxon>
        <taxon>Peduoviridae</taxon>
        <taxon>Maltschvirus</taxon>
        <taxon>Maltschvirus maltsch</taxon>
    </lineage>
</organism>
<reference evidence="1" key="1">
    <citation type="submission" date="2020-04" db="EMBL/GenBank/DDBJ databases">
        <authorList>
            <person name="Chiriac C."/>
            <person name="Salcher M."/>
            <person name="Ghai R."/>
            <person name="Kavagutti S V."/>
        </authorList>
    </citation>
    <scope>NUCLEOTIDE SEQUENCE</scope>
</reference>
<accession>A0A6J5M5C5</accession>